<evidence type="ECO:0000256" key="1">
    <source>
        <dbReference type="SAM" id="SignalP"/>
    </source>
</evidence>
<evidence type="ECO:0000313" key="2">
    <source>
        <dbReference type="EMBL" id="SKB90115.1"/>
    </source>
</evidence>
<keyword evidence="1" id="KW-0732">Signal</keyword>
<keyword evidence="3" id="KW-1185">Reference proteome</keyword>
<feature type="chain" id="PRO_5012752719" evidence="1">
    <location>
        <begin position="22"/>
        <end position="217"/>
    </location>
</feature>
<dbReference type="Proteomes" id="UP000191112">
    <property type="component" value="Unassembled WGS sequence"/>
</dbReference>
<dbReference type="STRING" id="619805.SAMN05660477_01712"/>
<evidence type="ECO:0000313" key="3">
    <source>
        <dbReference type="Proteomes" id="UP000191112"/>
    </source>
</evidence>
<reference evidence="2 3" key="1">
    <citation type="submission" date="2017-02" db="EMBL/GenBank/DDBJ databases">
        <authorList>
            <person name="Peterson S.W."/>
        </authorList>
    </citation>
    <scope>NUCLEOTIDE SEQUENCE [LARGE SCALE GENOMIC DNA]</scope>
    <source>
        <strain evidence="2 3">DSM 22323</strain>
    </source>
</reference>
<protein>
    <submittedName>
        <fullName evidence="2">Uncharacterized protein</fullName>
    </submittedName>
</protein>
<dbReference type="AlphaFoldDB" id="A0A1T5F1Q8"/>
<sequence>MKKTNVILALFLVVISQTFSAQEKSGPRKIENVKKIEVKPIITGQVIKLRKKLSVKLVKVWHKTNSSSKVSLSLYEAIAVMRSHTLLYPFHSSTWSYAEFCPTFNFGYQLAPQAAEKNCPIDNIPPVEVTSSANIANLGMSLPLLITDIDDYTNIIFATSSAKVTIADGRSFVLDQQPADDYLVKSLFNKGKVTHYRNLSFNKGEEKIMLQYELELK</sequence>
<dbReference type="RefSeq" id="WP_079666963.1">
    <property type="nucleotide sequence ID" value="NZ_FUYZ01000005.1"/>
</dbReference>
<organism evidence="2 3">
    <name type="scientific">Soonwooa buanensis</name>
    <dbReference type="NCBI Taxonomy" id="619805"/>
    <lineage>
        <taxon>Bacteria</taxon>
        <taxon>Pseudomonadati</taxon>
        <taxon>Bacteroidota</taxon>
        <taxon>Flavobacteriia</taxon>
        <taxon>Flavobacteriales</taxon>
        <taxon>Weeksellaceae</taxon>
        <taxon>Chryseobacterium group</taxon>
        <taxon>Soonwooa</taxon>
    </lineage>
</organism>
<dbReference type="EMBL" id="FUYZ01000005">
    <property type="protein sequence ID" value="SKB90115.1"/>
    <property type="molecule type" value="Genomic_DNA"/>
</dbReference>
<name>A0A1T5F1Q8_9FLAO</name>
<gene>
    <name evidence="2" type="ORF">SAMN05660477_01712</name>
</gene>
<feature type="signal peptide" evidence="1">
    <location>
        <begin position="1"/>
        <end position="21"/>
    </location>
</feature>
<proteinExistence type="predicted"/>
<accession>A0A1T5F1Q8</accession>